<dbReference type="Gene3D" id="3.10.20.30">
    <property type="match status" value="1"/>
</dbReference>
<proteinExistence type="predicted"/>
<dbReference type="NCBIfam" id="TIGR01683">
    <property type="entry name" value="thiS"/>
    <property type="match status" value="1"/>
</dbReference>
<dbReference type="InterPro" id="IPR012675">
    <property type="entry name" value="Beta-grasp_dom_sf"/>
</dbReference>
<dbReference type="AlphaFoldDB" id="A0A9Q8FPR2"/>
<gene>
    <name evidence="1" type="primary">thiS</name>
    <name evidence="1" type="ORF">ERX40_06865</name>
</gene>
<dbReference type="EMBL" id="SCWD01000002">
    <property type="protein sequence ID" value="TDM02269.1"/>
    <property type="molecule type" value="Genomic_DNA"/>
</dbReference>
<comment type="caution">
    <text evidence="1">The sequence shown here is derived from an EMBL/GenBank/DDBJ whole genome shotgun (WGS) entry which is preliminary data.</text>
</comment>
<dbReference type="RefSeq" id="WP_133417756.1">
    <property type="nucleotide sequence ID" value="NZ_SCWD01000002.1"/>
</dbReference>
<evidence type="ECO:0000313" key="1">
    <source>
        <dbReference type="EMBL" id="TDM02269.1"/>
    </source>
</evidence>
<dbReference type="InterPro" id="IPR010035">
    <property type="entry name" value="Thi_S"/>
</dbReference>
<dbReference type="Pfam" id="PF02597">
    <property type="entry name" value="ThiS"/>
    <property type="match status" value="1"/>
</dbReference>
<keyword evidence="2" id="KW-1185">Reference proteome</keyword>
<dbReference type="SUPFAM" id="SSF54285">
    <property type="entry name" value="MoaD/ThiS"/>
    <property type="match status" value="1"/>
</dbReference>
<sequence>MIIILNGENYTTQAETLQALIRELRIDDRRIVVLIDDEPIKETAFATTRLVQAMRLELLEFVGGG</sequence>
<name>A0A9Q8FPR2_9STAP</name>
<evidence type="ECO:0000313" key="2">
    <source>
        <dbReference type="Proteomes" id="UP000295280"/>
    </source>
</evidence>
<dbReference type="InterPro" id="IPR003749">
    <property type="entry name" value="ThiS/MoaD-like"/>
</dbReference>
<reference evidence="1 2" key="1">
    <citation type="submission" date="2019-01" db="EMBL/GenBank/DDBJ databases">
        <title>Draft genome sequences of the type strains of six Macrococcus species.</title>
        <authorList>
            <person name="Mazhar S."/>
            <person name="Altermann E."/>
            <person name="Hill C."/>
            <person name="Mcauliffe O."/>
        </authorList>
    </citation>
    <scope>NUCLEOTIDE SEQUENCE [LARGE SCALE GENOMIC DNA]</scope>
    <source>
        <strain evidence="1 2">ATCC 51828</strain>
    </source>
</reference>
<dbReference type="CDD" id="cd00565">
    <property type="entry name" value="Ubl_ThiS"/>
    <property type="match status" value="1"/>
</dbReference>
<protein>
    <submittedName>
        <fullName evidence="1">Sulfur carrier protein ThiS</fullName>
    </submittedName>
</protein>
<dbReference type="Proteomes" id="UP000295280">
    <property type="component" value="Unassembled WGS sequence"/>
</dbReference>
<dbReference type="InterPro" id="IPR016155">
    <property type="entry name" value="Mopterin_synth/thiamin_S_b"/>
</dbReference>
<accession>A0A9Q8FPR2</accession>
<organism evidence="1 2">
    <name type="scientific">Macrococcus carouselicus</name>
    <dbReference type="NCBI Taxonomy" id="69969"/>
    <lineage>
        <taxon>Bacteria</taxon>
        <taxon>Bacillati</taxon>
        <taxon>Bacillota</taxon>
        <taxon>Bacilli</taxon>
        <taxon>Bacillales</taxon>
        <taxon>Staphylococcaceae</taxon>
        <taxon>Macrococcus</taxon>
    </lineage>
</organism>